<feature type="transmembrane region" description="Helical" evidence="1">
    <location>
        <begin position="133"/>
        <end position="151"/>
    </location>
</feature>
<feature type="transmembrane region" description="Helical" evidence="1">
    <location>
        <begin position="78"/>
        <end position="98"/>
    </location>
</feature>
<dbReference type="Proteomes" id="UP000319160">
    <property type="component" value="Unassembled WGS sequence"/>
</dbReference>
<feature type="transmembrane region" description="Helical" evidence="1">
    <location>
        <begin position="36"/>
        <end position="54"/>
    </location>
</feature>
<dbReference type="PANTHER" id="PTHR37490:SF1">
    <property type="entry name" value="GLYCOSYLTRANSFERASE 2-LIKE DOMAIN-CONTAINING PROTEIN"/>
    <property type="match status" value="1"/>
</dbReference>
<evidence type="ECO:0000313" key="3">
    <source>
        <dbReference type="Proteomes" id="UP000319160"/>
    </source>
</evidence>
<dbReference type="EMBL" id="VFLP01000023">
    <property type="protein sequence ID" value="TRX94317.1"/>
    <property type="molecule type" value="Genomic_DNA"/>
</dbReference>
<evidence type="ECO:0000256" key="1">
    <source>
        <dbReference type="SAM" id="Phobius"/>
    </source>
</evidence>
<feature type="transmembrane region" description="Helical" evidence="1">
    <location>
        <begin position="163"/>
        <end position="184"/>
    </location>
</feature>
<keyword evidence="1" id="KW-0812">Transmembrane</keyword>
<feature type="transmembrane region" description="Helical" evidence="1">
    <location>
        <begin position="196"/>
        <end position="219"/>
    </location>
</feature>
<keyword evidence="3" id="KW-1185">Reference proteome</keyword>
<comment type="caution">
    <text evidence="2">The sequence shown here is derived from an EMBL/GenBank/DDBJ whole genome shotgun (WGS) entry which is preliminary data.</text>
</comment>
<feature type="transmembrane region" description="Helical" evidence="1">
    <location>
        <begin position="225"/>
        <end position="244"/>
    </location>
</feature>
<dbReference type="PANTHER" id="PTHR37490">
    <property type="entry name" value="EXPRESSED PROTEIN"/>
    <property type="match status" value="1"/>
</dbReference>
<organism evidence="2 3">
    <name type="scientific">Xylaria flabelliformis</name>
    <dbReference type="NCBI Taxonomy" id="2512241"/>
    <lineage>
        <taxon>Eukaryota</taxon>
        <taxon>Fungi</taxon>
        <taxon>Dikarya</taxon>
        <taxon>Ascomycota</taxon>
        <taxon>Pezizomycotina</taxon>
        <taxon>Sordariomycetes</taxon>
        <taxon>Xylariomycetidae</taxon>
        <taxon>Xylariales</taxon>
        <taxon>Xylariaceae</taxon>
        <taxon>Xylaria</taxon>
    </lineage>
</organism>
<protein>
    <submittedName>
        <fullName evidence="2">Uncharacterized protein</fullName>
    </submittedName>
</protein>
<proteinExistence type="predicted"/>
<reference evidence="3" key="1">
    <citation type="submission" date="2019-06" db="EMBL/GenBank/DDBJ databases">
        <title>Draft genome sequence of the griseofulvin-producing fungus Xylaria cubensis strain G536.</title>
        <authorList>
            <person name="Mead M.E."/>
            <person name="Raja H.A."/>
            <person name="Steenwyk J.L."/>
            <person name="Knowles S.L."/>
            <person name="Oberlies N.H."/>
            <person name="Rokas A."/>
        </authorList>
    </citation>
    <scope>NUCLEOTIDE SEQUENCE [LARGE SCALE GENOMIC DNA]</scope>
    <source>
        <strain evidence="3">G536</strain>
    </source>
</reference>
<gene>
    <name evidence="2" type="ORF">FHL15_004784</name>
</gene>
<dbReference type="OrthoDB" id="28755at2759"/>
<evidence type="ECO:0000313" key="2">
    <source>
        <dbReference type="EMBL" id="TRX94317.1"/>
    </source>
</evidence>
<name>A0A553I2A3_9PEZI</name>
<keyword evidence="1" id="KW-0472">Membrane</keyword>
<keyword evidence="1" id="KW-1133">Transmembrane helix</keyword>
<accession>A0A553I2A3</accession>
<dbReference type="AlphaFoldDB" id="A0A553I2A3"/>
<sequence length="648" mass="72748">MSLSTQSFQFHHVVRVFTVATSIVTARHLFANGFHYPLLMLLVHVSVALVIEGFDARRDAAADANTVQGRPQSWTSRLWQALFAIAVAVGLVFTYHSFLHNRNTTLGVMLLGLDWATVLGRTGKWLQGKQRSADALLSTTTFFLCIVLLLWNENWLVGKGIEFLLVAVVCMAIARHLWLSGLVENPVTIGTINMDAYCAGLGVCLPLAAFLLAVTGWYNRRDFHIEGRVSGVIISIITGALSLVSETRMKKFALWLQEKVTVHTKMDFNFGSPIFPLLVLAIVEIDNCLTQHRPSTTSGAQWFGFAIAYLTTMDVAWMNSSAVWASEEVSYIPIPSSKVRDESMDRIKSPTPEDMEAMYPPGSTYAGGFFSLRHVSLAWNTILGSLALLLVFYCAIAAPYTEPGRRSWDLDIVIAWYDEPVEQVVRTAQLALELPNIAGRKVRTIVYNKGTLNETELETNFPIQSGLTIRRLKNIGREGDTYLSHVLESKQDWASHTLFIQAEPHEPGYLQARLEDYFVEETGFLSLSHVRNFCPSCDTCNDHSGWTEDGAVLRDIFDRSNPHKTCQDISLTYRGQFVVSSRRMKEANQELLRDLRNRVINDDHFGFTLERSWGTLFQCPTISERCPTLLSGWIGNRVAVEDCQCLDN</sequence>
<feature type="transmembrane region" description="Helical" evidence="1">
    <location>
        <begin position="377"/>
        <end position="400"/>
    </location>
</feature>
<dbReference type="STRING" id="2512241.A0A553I2A3"/>